<name>A0AA86V176_9EUKA</name>
<dbReference type="EMBL" id="CATOUU010001109">
    <property type="protein sequence ID" value="CAI9972416.1"/>
    <property type="molecule type" value="Genomic_DNA"/>
</dbReference>
<dbReference type="AlphaFoldDB" id="A0AA86V176"/>
<dbReference type="Proteomes" id="UP001642409">
    <property type="component" value="Unassembled WGS sequence"/>
</dbReference>
<keyword evidence="1" id="KW-1133">Transmembrane helix</keyword>
<accession>A0AA86V176</accession>
<reference evidence="2" key="1">
    <citation type="submission" date="2023-06" db="EMBL/GenBank/DDBJ databases">
        <authorList>
            <person name="Kurt Z."/>
        </authorList>
    </citation>
    <scope>NUCLEOTIDE SEQUENCE</scope>
</reference>
<evidence type="ECO:0000313" key="3">
    <source>
        <dbReference type="EMBL" id="CAL6080691.1"/>
    </source>
</evidence>
<dbReference type="EMBL" id="CAXDID020000348">
    <property type="protein sequence ID" value="CAL6080691.1"/>
    <property type="molecule type" value="Genomic_DNA"/>
</dbReference>
<organism evidence="2">
    <name type="scientific">Hexamita inflata</name>
    <dbReference type="NCBI Taxonomy" id="28002"/>
    <lineage>
        <taxon>Eukaryota</taxon>
        <taxon>Metamonada</taxon>
        <taxon>Diplomonadida</taxon>
        <taxon>Hexamitidae</taxon>
        <taxon>Hexamitinae</taxon>
        <taxon>Hexamita</taxon>
    </lineage>
</organism>
<evidence type="ECO:0000313" key="4">
    <source>
        <dbReference type="Proteomes" id="UP001642409"/>
    </source>
</evidence>
<keyword evidence="1" id="KW-0812">Transmembrane</keyword>
<feature type="transmembrane region" description="Helical" evidence="1">
    <location>
        <begin position="75"/>
        <end position="91"/>
    </location>
</feature>
<reference evidence="3 4" key="2">
    <citation type="submission" date="2024-07" db="EMBL/GenBank/DDBJ databases">
        <authorList>
            <person name="Akdeniz Z."/>
        </authorList>
    </citation>
    <scope>NUCLEOTIDE SEQUENCE [LARGE SCALE GENOMIC DNA]</scope>
</reference>
<keyword evidence="1" id="KW-0472">Membrane</keyword>
<keyword evidence="4" id="KW-1185">Reference proteome</keyword>
<gene>
    <name evidence="3" type="ORF">HINF_LOCUS59986</name>
    <name evidence="2" type="ORF">HINF_LOCUS60061</name>
</gene>
<sequence>MAVPVNTSYLFTIIQIYFYTLYQCVRNHRQFLINTHSLSIKPKLLSINVNSKFYGKRELNPQPTLQQMNTLPTRPFWVIGYFTIFMIIYFLKNIQYKNKQNQYYTKTKRVIYNQPIWSGKIISVVQIRFWSGKGRFKFWSGVVQKQCEKLVEWKYP</sequence>
<comment type="caution">
    <text evidence="2">The sequence shown here is derived from an EMBL/GenBank/DDBJ whole genome shotgun (WGS) entry which is preliminary data.</text>
</comment>
<evidence type="ECO:0000313" key="2">
    <source>
        <dbReference type="EMBL" id="CAI9972416.1"/>
    </source>
</evidence>
<protein>
    <submittedName>
        <fullName evidence="3">Hypothetical_protein</fullName>
    </submittedName>
</protein>
<proteinExistence type="predicted"/>
<evidence type="ECO:0000256" key="1">
    <source>
        <dbReference type="SAM" id="Phobius"/>
    </source>
</evidence>